<comment type="caution">
    <text evidence="1">Lacks conserved residue(s) required for the propagation of feature annotation.</text>
</comment>
<evidence type="ECO:0000256" key="2">
    <source>
        <dbReference type="SAM" id="MobiDB-lite"/>
    </source>
</evidence>
<evidence type="ECO:0000256" key="1">
    <source>
        <dbReference type="PROSITE-ProRule" id="PRU00206"/>
    </source>
</evidence>
<dbReference type="AlphaFoldDB" id="A0A9Y4JIV4"/>
<dbReference type="InterPro" id="IPR034057">
    <property type="entry name" value="TNFRSF9_N_teleost"/>
</dbReference>
<feature type="transmembrane region" description="Helical" evidence="3">
    <location>
        <begin position="196"/>
        <end position="221"/>
    </location>
</feature>
<evidence type="ECO:0000259" key="5">
    <source>
        <dbReference type="PROSITE" id="PS50050"/>
    </source>
</evidence>
<dbReference type="PANTHER" id="PTHR47139">
    <property type="entry name" value="TUMOR NECROSIS FACTOR RECEPTOR SUPERFAMILY MEMBER 9"/>
    <property type="match status" value="1"/>
</dbReference>
<dbReference type="PANTHER" id="PTHR47139:SF4">
    <property type="entry name" value="TUMOR NECROSIS FACTOR RECEPTOR SUPERFAMILY MEMBER 9 ISOFORM X1-RELATED"/>
    <property type="match status" value="1"/>
</dbReference>
<dbReference type="Pfam" id="PF00020">
    <property type="entry name" value="TNFR_c6"/>
    <property type="match status" value="2"/>
</dbReference>
<feature type="disulfide bond" evidence="1">
    <location>
        <begin position="84"/>
        <end position="102"/>
    </location>
</feature>
<feature type="region of interest" description="Disordered" evidence="2">
    <location>
        <begin position="260"/>
        <end position="283"/>
    </location>
</feature>
<evidence type="ECO:0000313" key="6">
    <source>
        <dbReference type="Proteomes" id="UP000694891"/>
    </source>
</evidence>
<organism evidence="6 7">
    <name type="scientific">Stegastes partitus</name>
    <name type="common">bicolor damselfish</name>
    <dbReference type="NCBI Taxonomy" id="144197"/>
    <lineage>
        <taxon>Eukaryota</taxon>
        <taxon>Metazoa</taxon>
        <taxon>Chordata</taxon>
        <taxon>Craniata</taxon>
        <taxon>Vertebrata</taxon>
        <taxon>Euteleostomi</taxon>
        <taxon>Actinopterygii</taxon>
        <taxon>Neopterygii</taxon>
        <taxon>Teleostei</taxon>
        <taxon>Neoteleostei</taxon>
        <taxon>Acanthomorphata</taxon>
        <taxon>Ovalentaria</taxon>
        <taxon>Pomacentridae</taxon>
        <taxon>Stegastes</taxon>
    </lineage>
</organism>
<dbReference type="CTD" id="678622"/>
<dbReference type="CDD" id="cd13424">
    <property type="entry name" value="TNFRSF9_teleost"/>
    <property type="match status" value="1"/>
</dbReference>
<keyword evidence="4" id="KW-0732">Signal</keyword>
<dbReference type="SMART" id="SM00208">
    <property type="entry name" value="TNFR"/>
    <property type="match status" value="2"/>
</dbReference>
<keyword evidence="3" id="KW-0472">Membrane</keyword>
<feature type="signal peptide" evidence="4">
    <location>
        <begin position="1"/>
        <end position="19"/>
    </location>
</feature>
<evidence type="ECO:0000256" key="3">
    <source>
        <dbReference type="SAM" id="Phobius"/>
    </source>
</evidence>
<reference evidence="7" key="1">
    <citation type="submission" date="2025-08" db="UniProtKB">
        <authorList>
            <consortium name="RefSeq"/>
        </authorList>
    </citation>
    <scope>IDENTIFICATION</scope>
</reference>
<keyword evidence="3" id="KW-1133">Transmembrane helix</keyword>
<accession>A0A9Y4JIV4</accession>
<dbReference type="GO" id="GO:0042127">
    <property type="term" value="P:regulation of cell population proliferation"/>
    <property type="evidence" value="ECO:0007669"/>
    <property type="project" value="TreeGrafter"/>
</dbReference>
<feature type="domain" description="TNFR-Cys" evidence="5">
    <location>
        <begin position="63"/>
        <end position="102"/>
    </location>
</feature>
<feature type="compositionally biased region" description="Low complexity" evidence="2">
    <location>
        <begin position="263"/>
        <end position="275"/>
    </location>
</feature>
<dbReference type="PROSITE" id="PS00652">
    <property type="entry name" value="TNFR_NGFR_1"/>
    <property type="match status" value="1"/>
</dbReference>
<dbReference type="Gene3D" id="2.10.50.10">
    <property type="entry name" value="Tumor Necrosis Factor Receptor, subunit A, domain 2"/>
    <property type="match status" value="3"/>
</dbReference>
<feature type="chain" id="PRO_5041326251" evidence="4">
    <location>
        <begin position="20"/>
        <end position="283"/>
    </location>
</feature>
<keyword evidence="7" id="KW-0675">Receptor</keyword>
<name>A0A9Y4JIV4_9TELE</name>
<dbReference type="PROSITE" id="PS50050">
    <property type="entry name" value="TNFR_NGFR_2"/>
    <property type="match status" value="1"/>
</dbReference>
<evidence type="ECO:0000256" key="4">
    <source>
        <dbReference type="SAM" id="SignalP"/>
    </source>
</evidence>
<proteinExistence type="predicted"/>
<keyword evidence="1" id="KW-1015">Disulfide bond</keyword>
<evidence type="ECO:0000313" key="7">
    <source>
        <dbReference type="RefSeq" id="XP_008276745.1"/>
    </source>
</evidence>
<protein>
    <submittedName>
        <fullName evidence="7">Tumor necrosis factor receptor superfamily member 9a isoform X1</fullName>
    </submittedName>
</protein>
<dbReference type="InterPro" id="IPR001368">
    <property type="entry name" value="TNFR/NGFR_Cys_rich_reg"/>
</dbReference>
<keyword evidence="6" id="KW-1185">Reference proteome</keyword>
<dbReference type="RefSeq" id="XP_008276745.1">
    <property type="nucleotide sequence ID" value="XM_008278523.1"/>
</dbReference>
<feature type="repeat" description="TNFR-Cys" evidence="1">
    <location>
        <begin position="63"/>
        <end position="102"/>
    </location>
</feature>
<sequence length="283" mass="30681">MAVILWMMSLSLLMHGCLCSPGLITGGCLRWTPSGQEVCCEACHPGHRLVKKCGLDPKELCTPCESGKFILNPKAERCTLCTQCIDAQVLVKNCTATSDTMCGCRKGLICGDADCNFCVEPCGKGQEPSGRSCKACPHGTFNDKMNSKCKPWSTKCPKPNQKIEVEGDAFNDIKCGNASIPTVIHSKKPADDTEQAWPMVLSAVTSVVLMAFSIIVIIIAAMKILKKRKKVDKPIKKTPVIRTPTDDPRTLIAIECSFHEAQQEQGSSSESLNSKDSSEQLIA</sequence>
<gene>
    <name evidence="7" type="primary">tnfrsf9a</name>
</gene>
<feature type="disulfide bond" evidence="1">
    <location>
        <begin position="81"/>
        <end position="94"/>
    </location>
</feature>
<dbReference type="SUPFAM" id="SSF57586">
    <property type="entry name" value="TNF receptor-like"/>
    <property type="match status" value="2"/>
</dbReference>
<dbReference type="GO" id="GO:0038023">
    <property type="term" value="F:signaling receptor activity"/>
    <property type="evidence" value="ECO:0007669"/>
    <property type="project" value="TreeGrafter"/>
</dbReference>
<dbReference type="Proteomes" id="UP000694891">
    <property type="component" value="Unplaced"/>
</dbReference>
<keyword evidence="3" id="KW-0812">Transmembrane</keyword>